<dbReference type="InterPro" id="IPR011042">
    <property type="entry name" value="6-blade_b-propeller_TolB-like"/>
</dbReference>
<accession>A0ABW4IF66</accession>
<dbReference type="PANTHER" id="PTHR42776">
    <property type="entry name" value="SERINE PEPTIDASE S9 FAMILY MEMBER"/>
    <property type="match status" value="1"/>
</dbReference>
<keyword evidence="2" id="KW-0732">Signal</keyword>
<evidence type="ECO:0000313" key="4">
    <source>
        <dbReference type="EMBL" id="MFD1630607.1"/>
    </source>
</evidence>
<dbReference type="SUPFAM" id="SSF82171">
    <property type="entry name" value="DPP6 N-terminal domain-like"/>
    <property type="match status" value="1"/>
</dbReference>
<gene>
    <name evidence="4" type="ORF">ACFSAH_12010</name>
</gene>
<feature type="signal peptide" evidence="2">
    <location>
        <begin position="1"/>
        <end position="28"/>
    </location>
</feature>
<evidence type="ECO:0000256" key="2">
    <source>
        <dbReference type="SAM" id="SignalP"/>
    </source>
</evidence>
<keyword evidence="1" id="KW-0378">Hydrolase</keyword>
<organism evidence="4 5">
    <name type="scientific">Pseudopedobacter beijingensis</name>
    <dbReference type="NCBI Taxonomy" id="1207056"/>
    <lineage>
        <taxon>Bacteria</taxon>
        <taxon>Pseudomonadati</taxon>
        <taxon>Bacteroidota</taxon>
        <taxon>Sphingobacteriia</taxon>
        <taxon>Sphingobacteriales</taxon>
        <taxon>Sphingobacteriaceae</taxon>
        <taxon>Pseudopedobacter</taxon>
    </lineage>
</organism>
<sequence>MTRYQYFRNAGLSLVPAFFVFMLNFTQAQETNTYQKPPQVFQDILNKSVDRQVLFNNSGSCMVILERNPLISLEELSQPILKLAGTRFNPQNNTITDYTFYTSISIKNLDYNHEIQINGLPKNYKISEVSFSPDQNSLAFCLENNHKLELWVLSLNNYKTNKLTDLSLIKTLGKVYQWSPDSKSILAQFVNDKRAIISQAQSNIAPIISETAMASSASKTYQDLLKNKQDESLFDYYLTSQLKMVYVHNGEAVNFALPAIYSDFDISPDGKLVMTKTIEKPYSYQLPYSRFPSSVDLYDKYGAFVANLNKTPLQDNLPNGFDAVTTSKRAFQWRHDKPQTYIWVEAKDGGNPSKLIPVRDVIYMKEANGKKTSKLADCYLRFHSIVWGDDQIAIVTEKWWRTRTERRVFIKPGNSTYRVNLWDRYYENTYNDPGEFIKIKNEYNKDILLLDGNRFRRIADPSNVNVYSISKGASDKGEKPFLLKFNVKTKITDTLFRSKAPYYELPVHYNLNSGRLLFSRESVMQPANYYAMGLKSKKEYRLTYFENPYLPLLGVTKRQVNYKRIDGLKLSSTIYLPKDYHVSQGKLPVLMWAYPKEYKTAAAASQVKGSPYLSPKINWSSPIYWATQGFLVMEVDMPIVGESNDMPNDTFIEQLKDNAIAAIDEVEKLEIGDRKKIIIGGHSYGAFMVANLLTHNNGMFMAGIARSGAYNRTLTPFGFQNEERTYWQDPDLYFKMSPFSYADRQKTPILIIHGEADENTGTFPMQSERYYAALKGNGATARLVILPFEGHHYKAKESVLHMLWEMDTWIKKYTDK</sequence>
<comment type="caution">
    <text evidence="4">The sequence shown here is derived from an EMBL/GenBank/DDBJ whole genome shotgun (WGS) entry which is preliminary data.</text>
</comment>
<dbReference type="InterPro" id="IPR029058">
    <property type="entry name" value="AB_hydrolase_fold"/>
</dbReference>
<dbReference type="InterPro" id="IPR001375">
    <property type="entry name" value="Peptidase_S9_cat"/>
</dbReference>
<evidence type="ECO:0000313" key="5">
    <source>
        <dbReference type="Proteomes" id="UP001597118"/>
    </source>
</evidence>
<dbReference type="Gene3D" id="2.120.10.30">
    <property type="entry name" value="TolB, C-terminal domain"/>
    <property type="match status" value="1"/>
</dbReference>
<dbReference type="Proteomes" id="UP001597118">
    <property type="component" value="Unassembled WGS sequence"/>
</dbReference>
<name>A0ABW4IF66_9SPHI</name>
<dbReference type="Gene3D" id="3.40.50.1820">
    <property type="entry name" value="alpha/beta hydrolase"/>
    <property type="match status" value="1"/>
</dbReference>
<reference evidence="5" key="1">
    <citation type="journal article" date="2019" name="Int. J. Syst. Evol. Microbiol.">
        <title>The Global Catalogue of Microorganisms (GCM) 10K type strain sequencing project: providing services to taxonomists for standard genome sequencing and annotation.</title>
        <authorList>
            <consortium name="The Broad Institute Genomics Platform"/>
            <consortium name="The Broad Institute Genome Sequencing Center for Infectious Disease"/>
            <person name="Wu L."/>
            <person name="Ma J."/>
        </authorList>
    </citation>
    <scope>NUCLEOTIDE SEQUENCE [LARGE SCALE GENOMIC DNA]</scope>
    <source>
        <strain evidence="5">CCUG 53762</strain>
    </source>
</reference>
<dbReference type="EMBL" id="JBHUDG010000018">
    <property type="protein sequence ID" value="MFD1630607.1"/>
    <property type="molecule type" value="Genomic_DNA"/>
</dbReference>
<keyword evidence="5" id="KW-1185">Reference proteome</keyword>
<feature type="chain" id="PRO_5046873110" evidence="2">
    <location>
        <begin position="29"/>
        <end position="816"/>
    </location>
</feature>
<evidence type="ECO:0000259" key="3">
    <source>
        <dbReference type="Pfam" id="PF00326"/>
    </source>
</evidence>
<dbReference type="PANTHER" id="PTHR42776:SF28">
    <property type="entry name" value="GLUTAMYL ENDOPEPTIDASE, CHLOROPLASTIC-RELATED"/>
    <property type="match status" value="1"/>
</dbReference>
<dbReference type="RefSeq" id="WP_379662982.1">
    <property type="nucleotide sequence ID" value="NZ_JBHUDG010000018.1"/>
</dbReference>
<dbReference type="SUPFAM" id="SSF53474">
    <property type="entry name" value="alpha/beta-Hydrolases"/>
    <property type="match status" value="1"/>
</dbReference>
<proteinExistence type="predicted"/>
<evidence type="ECO:0000256" key="1">
    <source>
        <dbReference type="ARBA" id="ARBA00022801"/>
    </source>
</evidence>
<feature type="domain" description="Peptidase S9 prolyl oligopeptidase catalytic" evidence="3">
    <location>
        <begin position="624"/>
        <end position="815"/>
    </location>
</feature>
<protein>
    <submittedName>
        <fullName evidence="4">Prolyl oligopeptidase family serine peptidase</fullName>
    </submittedName>
</protein>
<dbReference type="Pfam" id="PF00326">
    <property type="entry name" value="Peptidase_S9"/>
    <property type="match status" value="1"/>
</dbReference>